<feature type="region of interest" description="Disordered" evidence="1">
    <location>
        <begin position="62"/>
        <end position="82"/>
    </location>
</feature>
<protein>
    <recommendedName>
        <fullName evidence="4">Retrotransposon gag domain-containing protein</fullName>
    </recommendedName>
</protein>
<keyword evidence="3" id="KW-1185">Reference proteome</keyword>
<evidence type="ECO:0008006" key="4">
    <source>
        <dbReference type="Google" id="ProtNLM"/>
    </source>
</evidence>
<feature type="compositionally biased region" description="Basic and acidic residues" evidence="1">
    <location>
        <begin position="62"/>
        <end position="79"/>
    </location>
</feature>
<dbReference type="EMBL" id="JAUUTY010000005">
    <property type="protein sequence ID" value="KAK1630848.1"/>
    <property type="molecule type" value="Genomic_DNA"/>
</dbReference>
<evidence type="ECO:0000313" key="2">
    <source>
        <dbReference type="EMBL" id="KAK1630848.1"/>
    </source>
</evidence>
<proteinExistence type="predicted"/>
<comment type="caution">
    <text evidence="2">The sequence shown here is derived from an EMBL/GenBank/DDBJ whole genome shotgun (WGS) entry which is preliminary data.</text>
</comment>
<accession>A0AAD8RTC6</accession>
<name>A0AAD8RTC6_LOLMU</name>
<dbReference type="AlphaFoldDB" id="A0AAD8RTC6"/>
<evidence type="ECO:0000256" key="1">
    <source>
        <dbReference type="SAM" id="MobiDB-lite"/>
    </source>
</evidence>
<gene>
    <name evidence="2" type="ORF">QYE76_005163</name>
</gene>
<sequence>MQSIQVHLSGASRSWMKKLPEGSIDNWETFEDLFDEYEASTFTTNYDVLPDGGRSLREQAFDTSKNSKEVQIHPTDPKKTTSIASDLDNAQESALIEFVRVLGNLRMVSS</sequence>
<dbReference type="Proteomes" id="UP001231189">
    <property type="component" value="Unassembled WGS sequence"/>
</dbReference>
<reference evidence="2" key="1">
    <citation type="submission" date="2023-07" db="EMBL/GenBank/DDBJ databases">
        <title>A chromosome-level genome assembly of Lolium multiflorum.</title>
        <authorList>
            <person name="Chen Y."/>
            <person name="Copetti D."/>
            <person name="Kolliker R."/>
            <person name="Studer B."/>
        </authorList>
    </citation>
    <scope>NUCLEOTIDE SEQUENCE</scope>
    <source>
        <strain evidence="2">02402/16</strain>
        <tissue evidence="2">Leaf</tissue>
    </source>
</reference>
<evidence type="ECO:0000313" key="3">
    <source>
        <dbReference type="Proteomes" id="UP001231189"/>
    </source>
</evidence>
<organism evidence="2 3">
    <name type="scientific">Lolium multiflorum</name>
    <name type="common">Italian ryegrass</name>
    <name type="synonym">Lolium perenne subsp. multiflorum</name>
    <dbReference type="NCBI Taxonomy" id="4521"/>
    <lineage>
        <taxon>Eukaryota</taxon>
        <taxon>Viridiplantae</taxon>
        <taxon>Streptophyta</taxon>
        <taxon>Embryophyta</taxon>
        <taxon>Tracheophyta</taxon>
        <taxon>Spermatophyta</taxon>
        <taxon>Magnoliopsida</taxon>
        <taxon>Liliopsida</taxon>
        <taxon>Poales</taxon>
        <taxon>Poaceae</taxon>
        <taxon>BOP clade</taxon>
        <taxon>Pooideae</taxon>
        <taxon>Poodae</taxon>
        <taxon>Poeae</taxon>
        <taxon>Poeae Chloroplast Group 2 (Poeae type)</taxon>
        <taxon>Loliodinae</taxon>
        <taxon>Loliinae</taxon>
        <taxon>Lolium</taxon>
    </lineage>
</organism>